<feature type="compositionally biased region" description="Basic and acidic residues" evidence="1">
    <location>
        <begin position="73"/>
        <end position="107"/>
    </location>
</feature>
<gene>
    <name evidence="3" type="ORF">SAM23877_0756</name>
    <name evidence="4" type="ORF">SAML0678</name>
</gene>
<evidence type="ECO:0000313" key="4">
    <source>
        <dbReference type="EMBL" id="CAJ89664.1"/>
    </source>
</evidence>
<dbReference type="Proteomes" id="UP000061018">
    <property type="component" value="Chromosome"/>
</dbReference>
<dbReference type="STRING" id="1889.SAM40697_0643"/>
<feature type="compositionally biased region" description="Basic and acidic residues" evidence="1">
    <location>
        <begin position="137"/>
        <end position="161"/>
    </location>
</feature>
<accession>A3KIY0</accession>
<dbReference type="RefSeq" id="WP_053126745.1">
    <property type="nucleotide sequence ID" value="NZ_CP012382.1"/>
</dbReference>
<name>A3KIY0_STRA7</name>
<organism evidence="4">
    <name type="scientific">Streptomyces ambofaciens (strain ATCC 23877 / 3486 / DSM 40053 / JCM 4204 / NBRC 12836 / NRRL B-2516)</name>
    <dbReference type="NCBI Taxonomy" id="278992"/>
    <lineage>
        <taxon>Bacteria</taxon>
        <taxon>Bacillati</taxon>
        <taxon>Actinomycetota</taxon>
        <taxon>Actinomycetes</taxon>
        <taxon>Kitasatosporales</taxon>
        <taxon>Streptomycetaceae</taxon>
        <taxon>Streptomyces</taxon>
    </lineage>
</organism>
<sequence>MRSAHMLLTTAAASAVLVLGAPGAYAATGGDWDHDDSSYSKEHDKAGKHDEPRGGMHTGGGALTAVNEGDWEGGSKEDSGTSGKDEGEKSRGGDHEKSRGGEHEKPHGGMHTGGGALTAVNEGDWEGGSKQGSGTSGKDEGEKSRGGDHEKSRGGEHEKPHGGMHTGGGALTAVNEGDWEGGSKEGSETYKQDEGGKSWSGEHEKPRGGMHTGGGGLDTPTTTAGGLAVLAVAGTGLYAVRRRKSAHGVA</sequence>
<feature type="region of interest" description="Disordered" evidence="1">
    <location>
        <begin position="29"/>
        <end position="223"/>
    </location>
</feature>
<reference evidence="3" key="3">
    <citation type="submission" date="2015-07" db="EMBL/GenBank/DDBJ databases">
        <title>Complete genome sequence of Streptomyces ambofaciens ATCC 23877, the spiramycin producer.</title>
        <authorList>
            <person name="Thibessard A."/>
            <person name="Haas D."/>
            <person name="Gerbaud C."/>
            <person name="Aigle B."/>
            <person name="Lautru S."/>
            <person name="Pernodet J.-L."/>
            <person name="Leblond P."/>
        </authorList>
    </citation>
    <scope>NUCLEOTIDE SEQUENCE [LARGE SCALE GENOMIC DNA]</scope>
    <source>
        <strain evidence="3">ATCC 23877</strain>
    </source>
</reference>
<evidence type="ECO:0000313" key="3">
    <source>
        <dbReference type="EMBL" id="AKZ53805.1"/>
    </source>
</evidence>
<dbReference type="EMBL" id="AM238663">
    <property type="protein sequence ID" value="CAJ89664.1"/>
    <property type="molecule type" value="Genomic_DNA"/>
</dbReference>
<evidence type="ECO:0000256" key="2">
    <source>
        <dbReference type="SAM" id="SignalP"/>
    </source>
</evidence>
<feature type="signal peptide" evidence="2">
    <location>
        <begin position="1"/>
        <end position="26"/>
    </location>
</feature>
<dbReference type="KEGG" id="samb:SAM23877_0756"/>
<evidence type="ECO:0000313" key="5">
    <source>
        <dbReference type="Proteomes" id="UP000061018"/>
    </source>
</evidence>
<reference evidence="4" key="1">
    <citation type="journal article" date="2006" name="Mol. Biol. Evol.">
        <title>Evolution of the terminal regions of the Streptomyces linear chromosome.</title>
        <authorList>
            <person name="Choulet F."/>
            <person name="Aigle B."/>
            <person name="Gallois A."/>
            <person name="Mangenot S."/>
            <person name="Gerbaud C."/>
            <person name="Truong C."/>
            <person name="Francou F.X."/>
            <person name="Fourrier C."/>
            <person name="Guerineau M."/>
            <person name="Decaris B."/>
            <person name="Barbe V."/>
            <person name="Pernodet J.L."/>
            <person name="Leblond P."/>
        </authorList>
    </citation>
    <scope>NUCLEOTIDE SEQUENCE</scope>
    <source>
        <strain evidence="4">ATCC 23877</strain>
    </source>
</reference>
<protein>
    <submittedName>
        <fullName evidence="4">Putative membrane protein</fullName>
    </submittedName>
</protein>
<feature type="compositionally biased region" description="Basic and acidic residues" evidence="1">
    <location>
        <begin position="31"/>
        <end position="54"/>
    </location>
</feature>
<reference evidence="5" key="2">
    <citation type="journal article" date="2015" name="J. Biotechnol.">
        <title>Complete genome sequence of Streptomyces ambofaciens ATCC 23877, the spiramycin producer.</title>
        <authorList>
            <person name="Thibessard A."/>
            <person name="Haas D."/>
            <person name="Gerbaud C."/>
            <person name="Aigle B."/>
            <person name="Lautru S."/>
            <person name="Pernodet J.L."/>
            <person name="Leblond P."/>
        </authorList>
    </citation>
    <scope>NUCLEOTIDE SEQUENCE [LARGE SCALE GENOMIC DNA]</scope>
    <source>
        <strain evidence="5">ATCC 23877 / 3486 / DSM 40053 / JCM 4204 / NBRC 12836 / NRRL B-2516</strain>
    </source>
</reference>
<feature type="chain" id="PRO_5011202463" evidence="2">
    <location>
        <begin position="27"/>
        <end position="250"/>
    </location>
</feature>
<keyword evidence="2" id="KW-0732">Signal</keyword>
<dbReference type="EMBL" id="CP012382">
    <property type="protein sequence ID" value="AKZ53805.1"/>
    <property type="molecule type" value="Genomic_DNA"/>
</dbReference>
<dbReference type="AlphaFoldDB" id="A3KIY0"/>
<feature type="compositionally biased region" description="Basic and acidic residues" evidence="1">
    <location>
        <begin position="181"/>
        <end position="207"/>
    </location>
</feature>
<evidence type="ECO:0000256" key="1">
    <source>
        <dbReference type="SAM" id="MobiDB-lite"/>
    </source>
</evidence>
<proteinExistence type="predicted"/>